<dbReference type="InterPro" id="IPR010281">
    <property type="entry name" value="DUF885"/>
</dbReference>
<dbReference type="AlphaFoldDB" id="A0A139AYI3"/>
<sequence>MVHELPPTSIEPTLPASYETNEDVKKLWTIAARAWDLQSVAEPVGATMLGDYRFNDKLADLSFEAFKFVSDMSNQLLDELASIPLDKLPDEERDNHSFLSNMLILSQKVAGYYHDVPITQLFGPHLDLPQLSTFHPFRPSDISQDVADYNSRLRGWPIQVSQIEVVLAKSVEKDHTLPAVSIKAIIKQCESQYLAVDGTPRKAEDTPFYLPAIKGHIPASESAAITELESIIADFVQPAYKRLRDFLETSYLPHARSSSGISGWHDGLDVYAKAIHHFTSVALSPDQVHDLGLTEVERITGEIESMRTELGYPGDMPVREFLEAVRAEKKYAPKDGEAILNGYNAILEQARSIVPRFFHRMPKADFELRPVEPFREKNAPPAIYYPAAPDGTRPAIFYANTYLPENRPTYIMEAVALHEAIPGHHLQVGISQESSNLPRVRKNPQGFCVGFIEGWGLYSEKLGIEMGFYQDKAQVFGRLVTEMMRAIRLVVDSGLHSPKLAWTREQAIEYFTQHSAMGAADITAEVERYMVFPGQALAYKIGEIKLLELRNLAQTELGSKYDIRDFHEAVLGGGALPLEGIEKRVRDYVRATL</sequence>
<name>A0A139AYI3_GONPJ</name>
<organism evidence="1 2">
    <name type="scientific">Gonapodya prolifera (strain JEL478)</name>
    <name type="common">Monoblepharis prolifera</name>
    <dbReference type="NCBI Taxonomy" id="1344416"/>
    <lineage>
        <taxon>Eukaryota</taxon>
        <taxon>Fungi</taxon>
        <taxon>Fungi incertae sedis</taxon>
        <taxon>Chytridiomycota</taxon>
        <taxon>Chytridiomycota incertae sedis</taxon>
        <taxon>Monoblepharidomycetes</taxon>
        <taxon>Monoblepharidales</taxon>
        <taxon>Gonapodyaceae</taxon>
        <taxon>Gonapodya</taxon>
    </lineage>
</organism>
<evidence type="ECO:0000313" key="1">
    <source>
        <dbReference type="EMBL" id="KXS21767.1"/>
    </source>
</evidence>
<protein>
    <submittedName>
        <fullName evidence="1">DUF885-domain-containing protein</fullName>
    </submittedName>
</protein>
<dbReference type="EMBL" id="KQ965732">
    <property type="protein sequence ID" value="KXS21767.1"/>
    <property type="molecule type" value="Genomic_DNA"/>
</dbReference>
<dbReference type="OMA" id="GRMWWAV"/>
<dbReference type="Pfam" id="PF05960">
    <property type="entry name" value="DUF885"/>
    <property type="match status" value="1"/>
</dbReference>
<proteinExistence type="predicted"/>
<keyword evidence="2" id="KW-1185">Reference proteome</keyword>
<reference evidence="1 2" key="1">
    <citation type="journal article" date="2015" name="Genome Biol. Evol.">
        <title>Phylogenomic analyses indicate that early fungi evolved digesting cell walls of algal ancestors of land plants.</title>
        <authorList>
            <person name="Chang Y."/>
            <person name="Wang S."/>
            <person name="Sekimoto S."/>
            <person name="Aerts A.L."/>
            <person name="Choi C."/>
            <person name="Clum A."/>
            <person name="LaButti K.M."/>
            <person name="Lindquist E.A."/>
            <person name="Yee Ngan C."/>
            <person name="Ohm R.A."/>
            <person name="Salamov A.A."/>
            <person name="Grigoriev I.V."/>
            <person name="Spatafora J.W."/>
            <person name="Berbee M.L."/>
        </authorList>
    </citation>
    <scope>NUCLEOTIDE SEQUENCE [LARGE SCALE GENOMIC DNA]</scope>
    <source>
        <strain evidence="1 2">JEL478</strain>
    </source>
</reference>
<evidence type="ECO:0000313" key="2">
    <source>
        <dbReference type="Proteomes" id="UP000070544"/>
    </source>
</evidence>
<gene>
    <name evidence="1" type="ORF">M427DRAFT_27343</name>
</gene>
<dbReference type="Proteomes" id="UP000070544">
    <property type="component" value="Unassembled WGS sequence"/>
</dbReference>
<dbReference type="OrthoDB" id="5959877at2759"/>
<dbReference type="PANTHER" id="PTHR33361">
    <property type="entry name" value="GLR0591 PROTEIN"/>
    <property type="match status" value="1"/>
</dbReference>
<accession>A0A139AYI3</accession>
<dbReference type="PANTHER" id="PTHR33361:SF2">
    <property type="entry name" value="DUF885 DOMAIN-CONTAINING PROTEIN"/>
    <property type="match status" value="1"/>
</dbReference>